<evidence type="ECO:0000256" key="2">
    <source>
        <dbReference type="ARBA" id="ARBA00022598"/>
    </source>
</evidence>
<dbReference type="InterPro" id="IPR000873">
    <property type="entry name" value="AMP-dep_synth/lig_dom"/>
</dbReference>
<reference evidence="5 6" key="2">
    <citation type="journal article" date="2012" name="Stand. Genomic Sci.">
        <title>Genome sequence of the moderately thermophilic, amino-acid-degrading and sulfur-reducing bacterium Thermovirga lienii type strain (Cas60314(T)).</title>
        <authorList>
            <person name="Goker M."/>
            <person name="Saunders E."/>
            <person name="Lapidus A."/>
            <person name="Nolan M."/>
            <person name="Lucas S."/>
            <person name="Hammon N."/>
            <person name="Deshpande S."/>
            <person name="Cheng J.F."/>
            <person name="Han C."/>
            <person name="Tapia R."/>
            <person name="Goodwin L.A."/>
            <person name="Pitluck S."/>
            <person name="Liolios K."/>
            <person name="Mavromatis K."/>
            <person name="Pagani I."/>
            <person name="Ivanova N."/>
            <person name="Mikhailova N."/>
            <person name="Pati A."/>
            <person name="Chen A."/>
            <person name="Palaniappan K."/>
            <person name="Land M."/>
            <person name="Chang Y.J."/>
            <person name="Jeffries C.D."/>
            <person name="Brambilla E.M."/>
            <person name="Rohde M."/>
            <person name="Spring S."/>
            <person name="Detter J.C."/>
            <person name="Woyke T."/>
            <person name="Bristow J."/>
            <person name="Eisen J.A."/>
            <person name="Markowitz V."/>
            <person name="Hugenholtz P."/>
            <person name="Kyrpides N.C."/>
            <person name="Klenk H.P."/>
        </authorList>
    </citation>
    <scope>NUCLEOTIDE SEQUENCE [LARGE SCALE GENOMIC DNA]</scope>
    <source>
        <strain evidence="6">ATCC BAA-1197 / DSM 17291 / Cas60314</strain>
    </source>
</reference>
<organism evidence="5 6">
    <name type="scientific">Thermovirga lienii (strain ATCC BAA-1197 / DSM 17291 / Cas60314)</name>
    <dbReference type="NCBI Taxonomy" id="580340"/>
    <lineage>
        <taxon>Bacteria</taxon>
        <taxon>Thermotogati</taxon>
        <taxon>Synergistota</taxon>
        <taxon>Synergistia</taxon>
        <taxon>Synergistales</taxon>
        <taxon>Thermovirgaceae</taxon>
        <taxon>Thermovirga</taxon>
    </lineage>
</organism>
<keyword evidence="6" id="KW-1185">Reference proteome</keyword>
<dbReference type="InterPro" id="IPR045851">
    <property type="entry name" value="AMP-bd_C_sf"/>
</dbReference>
<dbReference type="HOGENOM" id="CLU_000022_59_0_0"/>
<dbReference type="eggNOG" id="COG0318">
    <property type="taxonomic scope" value="Bacteria"/>
</dbReference>
<dbReference type="PANTHER" id="PTHR43201:SF5">
    <property type="entry name" value="MEDIUM-CHAIN ACYL-COA LIGASE ACSF2, MITOCHONDRIAL"/>
    <property type="match status" value="1"/>
</dbReference>
<feature type="domain" description="AMP-binding enzyme C-terminal" evidence="4">
    <location>
        <begin position="407"/>
        <end position="482"/>
    </location>
</feature>
<dbReference type="Proteomes" id="UP000005868">
    <property type="component" value="Chromosome"/>
</dbReference>
<dbReference type="GO" id="GO:0031956">
    <property type="term" value="F:medium-chain fatty acid-CoA ligase activity"/>
    <property type="evidence" value="ECO:0007669"/>
    <property type="project" value="TreeGrafter"/>
</dbReference>
<dbReference type="GO" id="GO:0006631">
    <property type="term" value="P:fatty acid metabolic process"/>
    <property type="evidence" value="ECO:0007669"/>
    <property type="project" value="TreeGrafter"/>
</dbReference>
<evidence type="ECO:0000313" key="5">
    <source>
        <dbReference type="EMBL" id="AER66557.1"/>
    </source>
</evidence>
<dbReference type="EMBL" id="CP003096">
    <property type="protein sequence ID" value="AER66557.1"/>
    <property type="molecule type" value="Genomic_DNA"/>
</dbReference>
<comment type="similarity">
    <text evidence="1">Belongs to the ATP-dependent AMP-binding enzyme family.</text>
</comment>
<protein>
    <submittedName>
        <fullName evidence="5">AMP-dependent synthetase and ligase</fullName>
    </submittedName>
</protein>
<dbReference type="Gene3D" id="3.30.300.30">
    <property type="match status" value="1"/>
</dbReference>
<reference evidence="6" key="1">
    <citation type="submission" date="2011-10" db="EMBL/GenBank/DDBJ databases">
        <title>The complete genome of chromosome of Thermovirga lienii DSM 17291.</title>
        <authorList>
            <consortium name="US DOE Joint Genome Institute (JGI-PGF)"/>
            <person name="Lucas S."/>
            <person name="Copeland A."/>
            <person name="Lapidus A."/>
            <person name="Glavina del Rio T."/>
            <person name="Dalin E."/>
            <person name="Tice H."/>
            <person name="Bruce D."/>
            <person name="Goodwin L."/>
            <person name="Pitluck S."/>
            <person name="Peters L."/>
            <person name="Mikhailova N."/>
            <person name="Saunders E."/>
            <person name="Kyrpides N."/>
            <person name="Mavromatis K."/>
            <person name="Ivanova N."/>
            <person name="Last F.I."/>
            <person name="Brettin T."/>
            <person name="Detter J.C."/>
            <person name="Han C."/>
            <person name="Larimer F."/>
            <person name="Land M."/>
            <person name="Hauser L."/>
            <person name="Markowitz V."/>
            <person name="Cheng J.-F."/>
            <person name="Hugenholtz P."/>
            <person name="Woyke T."/>
            <person name="Wu D."/>
            <person name="Spring S."/>
            <person name="Schroeder M."/>
            <person name="Brambilla E.-M."/>
            <person name="Klenk H.-P."/>
            <person name="Eisen J.A."/>
        </authorList>
    </citation>
    <scope>NUCLEOTIDE SEQUENCE [LARGE SCALE GENOMIC DNA]</scope>
    <source>
        <strain evidence="6">ATCC BAA-1197 / DSM 17291 / Cas60314</strain>
    </source>
</reference>
<evidence type="ECO:0000256" key="1">
    <source>
        <dbReference type="ARBA" id="ARBA00006432"/>
    </source>
</evidence>
<dbReference type="Pfam" id="PF00501">
    <property type="entry name" value="AMP-binding"/>
    <property type="match status" value="1"/>
</dbReference>
<dbReference type="SUPFAM" id="SSF56801">
    <property type="entry name" value="Acetyl-CoA synthetase-like"/>
    <property type="match status" value="1"/>
</dbReference>
<evidence type="ECO:0000313" key="6">
    <source>
        <dbReference type="Proteomes" id="UP000005868"/>
    </source>
</evidence>
<dbReference type="InterPro" id="IPR025110">
    <property type="entry name" value="AMP-bd_C"/>
</dbReference>
<dbReference type="KEGG" id="tli:Tlie_0824"/>
<accession>G7V9K7</accession>
<dbReference type="PANTHER" id="PTHR43201">
    <property type="entry name" value="ACYL-COA SYNTHETASE"/>
    <property type="match status" value="1"/>
</dbReference>
<evidence type="ECO:0000259" key="3">
    <source>
        <dbReference type="Pfam" id="PF00501"/>
    </source>
</evidence>
<dbReference type="AlphaFoldDB" id="G7V9K7"/>
<keyword evidence="2 5" id="KW-0436">Ligase</keyword>
<dbReference type="InterPro" id="IPR020845">
    <property type="entry name" value="AMP-binding_CS"/>
</dbReference>
<dbReference type="PROSITE" id="PS00455">
    <property type="entry name" value="AMP_BINDING"/>
    <property type="match status" value="1"/>
</dbReference>
<dbReference type="Gene3D" id="3.40.50.12780">
    <property type="entry name" value="N-terminal domain of ligase-like"/>
    <property type="match status" value="1"/>
</dbReference>
<dbReference type="Pfam" id="PF13193">
    <property type="entry name" value="AMP-binding_C"/>
    <property type="match status" value="1"/>
</dbReference>
<dbReference type="FunFam" id="3.30.300.30:FF:000008">
    <property type="entry name" value="2,3-dihydroxybenzoate-AMP ligase"/>
    <property type="match status" value="1"/>
</dbReference>
<name>G7V9K7_THELD</name>
<proteinExistence type="inferred from homology"/>
<feature type="domain" description="AMP-dependent synthetase/ligase" evidence="3">
    <location>
        <begin position="13"/>
        <end position="357"/>
    </location>
</feature>
<evidence type="ECO:0000259" key="4">
    <source>
        <dbReference type="Pfam" id="PF13193"/>
    </source>
</evidence>
<dbReference type="STRING" id="580340.Tlie_0824"/>
<gene>
    <name evidence="5" type="ordered locus">Tlie_0824</name>
</gene>
<sequence length="491" mass="53955">MSRLEEHIFAICKKAGGEKAFWWRGAWWSRNVLYEMISKCRDTLKDAGFGEGQILAAIMPNCPLFLSLAVAVWSLRGTLLPLNLQAGRLNMAKNLKHAGVSLAIMPEGMESVAESLTEMGILTVTAPLEGPLPSVKVKGVKSSDAEKAVLFYTSGTTGAPKAVPLTHRNLLDNVSKSIEHFMELQPEDRFLNVLPNFHALGFTTSSLLPLLGEFSQVILPNFMPAENTLAAIREAEVTAVIAVPTMIALMLGAIARGADVPRSIRILVSGGDKFPPLLDQRIQKVFGLGVLEGYGLTETSPVVSVNPGQKVRKLGTVGTILKGYEVQIRDREGNIVKDPKEEGILWLKGPSVFQGYFKDPERTAERIKDGWFNTGDIVKIDEDGYLSILDRESDIIIVGGFNVYPAEVEEVIRSIPGVLESAVVGVPHPISGEIVKAYVVKRPGAELQPREIISYCKERLAHYKVPRVVEFIDELPRSSIGKVLRRELRNR</sequence>
<dbReference type="InterPro" id="IPR042099">
    <property type="entry name" value="ANL_N_sf"/>
</dbReference>